<dbReference type="KEGG" id="hazt:108673040"/>
<comment type="subcellular location">
    <subcellularLocation>
        <location evidence="1">Membrane</location>
        <topology evidence="1">Single-pass type IV membrane protein</topology>
    </subcellularLocation>
</comment>
<dbReference type="GO" id="GO:0006887">
    <property type="term" value="P:exocytosis"/>
    <property type="evidence" value="ECO:0007669"/>
    <property type="project" value="TreeGrafter"/>
</dbReference>
<dbReference type="GO" id="GO:0000149">
    <property type="term" value="F:SNARE binding"/>
    <property type="evidence" value="ECO:0007669"/>
    <property type="project" value="TreeGrafter"/>
</dbReference>
<dbReference type="OrthoDB" id="10255013at2759"/>
<feature type="transmembrane region" description="Helical" evidence="3">
    <location>
        <begin position="276"/>
        <end position="297"/>
    </location>
</feature>
<gene>
    <name evidence="6" type="primary">LOC108673040</name>
</gene>
<dbReference type="GO" id="GO:0005484">
    <property type="term" value="F:SNAP receptor activity"/>
    <property type="evidence" value="ECO:0007669"/>
    <property type="project" value="InterPro"/>
</dbReference>
<dbReference type="InterPro" id="IPR045242">
    <property type="entry name" value="Syntaxin"/>
</dbReference>
<keyword evidence="5" id="KW-1185">Reference proteome</keyword>
<dbReference type="InterPro" id="IPR000727">
    <property type="entry name" value="T_SNARE_dom"/>
</dbReference>
<dbReference type="PROSITE" id="PS00914">
    <property type="entry name" value="SYNTAXIN"/>
    <property type="match status" value="1"/>
</dbReference>
<evidence type="ECO:0000313" key="5">
    <source>
        <dbReference type="Proteomes" id="UP000694843"/>
    </source>
</evidence>
<dbReference type="GO" id="GO:0005886">
    <property type="term" value="C:plasma membrane"/>
    <property type="evidence" value="ECO:0007669"/>
    <property type="project" value="TreeGrafter"/>
</dbReference>
<comment type="similarity">
    <text evidence="2">Belongs to the syntaxin family.</text>
</comment>
<dbReference type="PANTHER" id="PTHR19957:SF307">
    <property type="entry name" value="PROTEIN SSO1-RELATED"/>
    <property type="match status" value="1"/>
</dbReference>
<keyword evidence="3" id="KW-0812">Transmembrane</keyword>
<dbReference type="InterPro" id="IPR006012">
    <property type="entry name" value="Syntaxin/epimorphin_CS"/>
</dbReference>
<dbReference type="InterPro" id="IPR010989">
    <property type="entry name" value="SNARE"/>
</dbReference>
<reference evidence="6" key="1">
    <citation type="submission" date="2025-08" db="UniProtKB">
        <authorList>
            <consortium name="RefSeq"/>
        </authorList>
    </citation>
    <scope>IDENTIFICATION</scope>
    <source>
        <tissue evidence="6">Whole organism</tissue>
    </source>
</reference>
<evidence type="ECO:0000256" key="1">
    <source>
        <dbReference type="ARBA" id="ARBA00004211"/>
    </source>
</evidence>
<feature type="domain" description="T-SNARE coiled-coil homology" evidence="4">
    <location>
        <begin position="202"/>
        <end position="264"/>
    </location>
</feature>
<dbReference type="PROSITE" id="PS50192">
    <property type="entry name" value="T_SNARE"/>
    <property type="match status" value="1"/>
</dbReference>
<dbReference type="GO" id="GO:0006886">
    <property type="term" value="P:intracellular protein transport"/>
    <property type="evidence" value="ECO:0007669"/>
    <property type="project" value="InterPro"/>
</dbReference>
<name>A0A8B7NRG3_HYAAZ</name>
<accession>A0A8B7NRG3</accession>
<sequence>MCRDRLHEFRSKAGLPTEITVQYDAEANSVDLGINDVSNSERLCVDPNELFKLLEKLGPLYANMQDLHEDIQKLKAGIHNHNNREKFDDQVICIKRQLHAIKKGIDEFRSEYKDNEDLLLAHICRTHVLSLSCWSTEELHELSALVVIANERHRAYVRKEMQITAGYDKDITEEELQSLLDKPPTMFSQDLLTETKQAKQMLTEIRERHDQVIKLEKSIVELNQMFQDLALLVRTQGESVDRIEGHLYEASTRTAEAAQQMQEARVKAQSAMKKKYICYVVLSSAVIIFIVLLVYSLT</sequence>
<dbReference type="CDD" id="cd15848">
    <property type="entry name" value="SNARE_syntaxin1-like"/>
    <property type="match status" value="1"/>
</dbReference>
<dbReference type="PANTHER" id="PTHR19957">
    <property type="entry name" value="SYNTAXIN"/>
    <property type="match status" value="1"/>
</dbReference>
<dbReference type="RefSeq" id="XP_018016302.1">
    <property type="nucleotide sequence ID" value="XM_018160813.2"/>
</dbReference>
<dbReference type="GO" id="GO:0048278">
    <property type="term" value="P:vesicle docking"/>
    <property type="evidence" value="ECO:0007669"/>
    <property type="project" value="TreeGrafter"/>
</dbReference>
<dbReference type="Proteomes" id="UP000694843">
    <property type="component" value="Unplaced"/>
</dbReference>
<proteinExistence type="inferred from homology"/>
<evidence type="ECO:0000259" key="4">
    <source>
        <dbReference type="PROSITE" id="PS50192"/>
    </source>
</evidence>
<evidence type="ECO:0000256" key="2">
    <source>
        <dbReference type="ARBA" id="ARBA00009063"/>
    </source>
</evidence>
<keyword evidence="3" id="KW-0472">Membrane</keyword>
<evidence type="ECO:0000256" key="3">
    <source>
        <dbReference type="SAM" id="Phobius"/>
    </source>
</evidence>
<dbReference type="GO" id="GO:0031201">
    <property type="term" value="C:SNARE complex"/>
    <property type="evidence" value="ECO:0007669"/>
    <property type="project" value="TreeGrafter"/>
</dbReference>
<protein>
    <submittedName>
        <fullName evidence="6">Syntaxin-1A-like</fullName>
    </submittedName>
</protein>
<dbReference type="GO" id="GO:0012505">
    <property type="term" value="C:endomembrane system"/>
    <property type="evidence" value="ECO:0007669"/>
    <property type="project" value="TreeGrafter"/>
</dbReference>
<dbReference type="GO" id="GO:0006906">
    <property type="term" value="P:vesicle fusion"/>
    <property type="evidence" value="ECO:0007669"/>
    <property type="project" value="TreeGrafter"/>
</dbReference>
<keyword evidence="3" id="KW-1133">Transmembrane helix</keyword>
<dbReference type="Gene3D" id="1.20.58.70">
    <property type="match status" value="1"/>
</dbReference>
<dbReference type="Pfam" id="PF05739">
    <property type="entry name" value="SNARE"/>
    <property type="match status" value="1"/>
</dbReference>
<dbReference type="AlphaFoldDB" id="A0A8B7NRG3"/>
<dbReference type="GeneID" id="108673040"/>
<dbReference type="SUPFAM" id="SSF47661">
    <property type="entry name" value="t-snare proteins"/>
    <property type="match status" value="1"/>
</dbReference>
<evidence type="ECO:0000313" key="6">
    <source>
        <dbReference type="RefSeq" id="XP_018016302.1"/>
    </source>
</evidence>
<dbReference type="SMART" id="SM00397">
    <property type="entry name" value="t_SNARE"/>
    <property type="match status" value="1"/>
</dbReference>
<organism evidence="5 6">
    <name type="scientific">Hyalella azteca</name>
    <name type="common">Amphipod</name>
    <dbReference type="NCBI Taxonomy" id="294128"/>
    <lineage>
        <taxon>Eukaryota</taxon>
        <taxon>Metazoa</taxon>
        <taxon>Ecdysozoa</taxon>
        <taxon>Arthropoda</taxon>
        <taxon>Crustacea</taxon>
        <taxon>Multicrustacea</taxon>
        <taxon>Malacostraca</taxon>
        <taxon>Eumalacostraca</taxon>
        <taxon>Peracarida</taxon>
        <taxon>Amphipoda</taxon>
        <taxon>Senticaudata</taxon>
        <taxon>Talitrida</taxon>
        <taxon>Talitroidea</taxon>
        <taxon>Hyalellidae</taxon>
        <taxon>Hyalella</taxon>
    </lineage>
</organism>